<proteinExistence type="predicted"/>
<keyword evidence="2" id="KW-1185">Reference proteome</keyword>
<comment type="caution">
    <text evidence="1">The sequence shown here is derived from an EMBL/GenBank/DDBJ whole genome shotgun (WGS) entry which is preliminary data.</text>
</comment>
<reference evidence="1 2" key="1">
    <citation type="submission" date="2017-11" db="EMBL/GenBank/DDBJ databases">
        <title>De-novo sequencing of pomegranate (Punica granatum L.) genome.</title>
        <authorList>
            <person name="Akparov Z."/>
            <person name="Amiraslanov A."/>
            <person name="Hajiyeva S."/>
            <person name="Abbasov M."/>
            <person name="Kaur K."/>
            <person name="Hamwieh A."/>
            <person name="Solovyev V."/>
            <person name="Salamov A."/>
            <person name="Braich B."/>
            <person name="Kosarev P."/>
            <person name="Mahmoud A."/>
            <person name="Hajiyev E."/>
            <person name="Babayeva S."/>
            <person name="Izzatullayeva V."/>
            <person name="Mammadov A."/>
            <person name="Mammadov A."/>
            <person name="Sharifova S."/>
            <person name="Ojaghi J."/>
            <person name="Eynullazada K."/>
            <person name="Bayramov B."/>
            <person name="Abdulazimova A."/>
            <person name="Shahmuradov I."/>
        </authorList>
    </citation>
    <scope>NUCLEOTIDE SEQUENCE [LARGE SCALE GENOMIC DNA]</scope>
    <source>
        <strain evidence="2">cv. AG2017</strain>
        <tissue evidence="1">Leaf</tissue>
    </source>
</reference>
<evidence type="ECO:0000313" key="1">
    <source>
        <dbReference type="EMBL" id="PKI35411.1"/>
    </source>
</evidence>
<dbReference type="Proteomes" id="UP000233551">
    <property type="component" value="Unassembled WGS sequence"/>
</dbReference>
<dbReference type="AlphaFoldDB" id="A0A2I0HUM9"/>
<feature type="non-terminal residue" evidence="1">
    <location>
        <position position="131"/>
    </location>
</feature>
<name>A0A2I0HUM9_PUNGR</name>
<organism evidence="1 2">
    <name type="scientific">Punica granatum</name>
    <name type="common">Pomegranate</name>
    <dbReference type="NCBI Taxonomy" id="22663"/>
    <lineage>
        <taxon>Eukaryota</taxon>
        <taxon>Viridiplantae</taxon>
        <taxon>Streptophyta</taxon>
        <taxon>Embryophyta</taxon>
        <taxon>Tracheophyta</taxon>
        <taxon>Spermatophyta</taxon>
        <taxon>Magnoliopsida</taxon>
        <taxon>eudicotyledons</taxon>
        <taxon>Gunneridae</taxon>
        <taxon>Pentapetalae</taxon>
        <taxon>rosids</taxon>
        <taxon>malvids</taxon>
        <taxon>Myrtales</taxon>
        <taxon>Lythraceae</taxon>
        <taxon>Punica</taxon>
    </lineage>
</organism>
<gene>
    <name evidence="1" type="ORF">CRG98_044204</name>
</gene>
<evidence type="ECO:0000313" key="2">
    <source>
        <dbReference type="Proteomes" id="UP000233551"/>
    </source>
</evidence>
<protein>
    <submittedName>
        <fullName evidence="1">Uncharacterized protein</fullName>
    </submittedName>
</protein>
<sequence>MKNAVPMRPYMSSRSQLLFLASLDRLPPKQITQTVEGGMEIEKKERTKEKAAAEEPGMMAAATAEEPGMMAAATVAIARDSPAAAVAAGPSPVATGMGEEALGGRLASRARERGCITLTLIFPQDREDMAA</sequence>
<accession>A0A2I0HUM9</accession>
<dbReference type="EMBL" id="PGOL01005344">
    <property type="protein sequence ID" value="PKI35411.1"/>
    <property type="molecule type" value="Genomic_DNA"/>
</dbReference>